<dbReference type="InterPro" id="IPR035906">
    <property type="entry name" value="MetI-like_sf"/>
</dbReference>
<dbReference type="Proteomes" id="UP000292781">
    <property type="component" value="Unassembled WGS sequence"/>
</dbReference>
<keyword evidence="4 7" id="KW-0812">Transmembrane</keyword>
<feature type="transmembrane region" description="Helical" evidence="7">
    <location>
        <begin position="146"/>
        <end position="172"/>
    </location>
</feature>
<dbReference type="OrthoDB" id="9805855at2"/>
<dbReference type="InterPro" id="IPR045621">
    <property type="entry name" value="BPD_transp_1_N"/>
</dbReference>
<dbReference type="Gene3D" id="1.10.3720.10">
    <property type="entry name" value="MetI-like"/>
    <property type="match status" value="1"/>
</dbReference>
<evidence type="ECO:0000256" key="4">
    <source>
        <dbReference type="ARBA" id="ARBA00022692"/>
    </source>
</evidence>
<evidence type="ECO:0000256" key="2">
    <source>
        <dbReference type="ARBA" id="ARBA00022448"/>
    </source>
</evidence>
<keyword evidence="3" id="KW-1003">Cell membrane</keyword>
<feature type="transmembrane region" description="Helical" evidence="7">
    <location>
        <begin position="296"/>
        <end position="315"/>
    </location>
</feature>
<evidence type="ECO:0000256" key="3">
    <source>
        <dbReference type="ARBA" id="ARBA00022475"/>
    </source>
</evidence>
<feature type="transmembrane region" description="Helical" evidence="7">
    <location>
        <begin position="250"/>
        <end position="276"/>
    </location>
</feature>
<dbReference type="AlphaFoldDB" id="A0A4Q9VTP1"/>
<evidence type="ECO:0000313" key="10">
    <source>
        <dbReference type="Proteomes" id="UP000292781"/>
    </source>
</evidence>
<accession>A0A4Q9VTP1</accession>
<keyword evidence="6 7" id="KW-0472">Membrane</keyword>
<name>A0A4Q9VTP1_9HYPH</name>
<dbReference type="RefSeq" id="WP_131307830.1">
    <property type="nucleotide sequence ID" value="NZ_SJFN01000009.1"/>
</dbReference>
<evidence type="ECO:0000256" key="7">
    <source>
        <dbReference type="RuleBase" id="RU363032"/>
    </source>
</evidence>
<reference evidence="9 10" key="1">
    <citation type="submission" date="2019-02" db="EMBL/GenBank/DDBJ databases">
        <title>Siculibacillus lacustris gen. nov., sp. nov., a new rosette-forming bacterium isolated from a freshwater crater lake (Lake St. Ana, Romania).</title>
        <authorList>
            <person name="Felfoldi T."/>
            <person name="Marton Z."/>
            <person name="Szabo A."/>
            <person name="Mentes A."/>
            <person name="Boka K."/>
            <person name="Marialigeti K."/>
            <person name="Mathe I."/>
            <person name="Koncz M."/>
            <person name="Schumann P."/>
            <person name="Toth E."/>
        </authorList>
    </citation>
    <scope>NUCLEOTIDE SEQUENCE [LARGE SCALE GENOMIC DNA]</scope>
    <source>
        <strain evidence="9 10">SA-279</strain>
    </source>
</reference>
<evidence type="ECO:0000259" key="8">
    <source>
        <dbReference type="PROSITE" id="PS50928"/>
    </source>
</evidence>
<feature type="transmembrane region" description="Helical" evidence="7">
    <location>
        <begin position="12"/>
        <end position="34"/>
    </location>
</feature>
<keyword evidence="5 7" id="KW-1133">Transmembrane helix</keyword>
<feature type="domain" description="ABC transmembrane type-1" evidence="8">
    <location>
        <begin position="104"/>
        <end position="319"/>
    </location>
</feature>
<evidence type="ECO:0000256" key="5">
    <source>
        <dbReference type="ARBA" id="ARBA00022989"/>
    </source>
</evidence>
<dbReference type="SUPFAM" id="SSF161098">
    <property type="entry name" value="MetI-like"/>
    <property type="match status" value="1"/>
</dbReference>
<comment type="subcellular location">
    <subcellularLocation>
        <location evidence="1 7">Cell membrane</location>
        <topology evidence="1 7">Multi-pass membrane protein</topology>
    </subcellularLocation>
</comment>
<organism evidence="9 10">
    <name type="scientific">Siculibacillus lacustris</name>
    <dbReference type="NCBI Taxonomy" id="1549641"/>
    <lineage>
        <taxon>Bacteria</taxon>
        <taxon>Pseudomonadati</taxon>
        <taxon>Pseudomonadota</taxon>
        <taxon>Alphaproteobacteria</taxon>
        <taxon>Hyphomicrobiales</taxon>
        <taxon>Ancalomicrobiaceae</taxon>
        <taxon>Siculibacillus</taxon>
    </lineage>
</organism>
<evidence type="ECO:0000256" key="6">
    <source>
        <dbReference type="ARBA" id="ARBA00023136"/>
    </source>
</evidence>
<dbReference type="GO" id="GO:0055085">
    <property type="term" value="P:transmembrane transport"/>
    <property type="evidence" value="ECO:0007669"/>
    <property type="project" value="InterPro"/>
</dbReference>
<evidence type="ECO:0000256" key="1">
    <source>
        <dbReference type="ARBA" id="ARBA00004651"/>
    </source>
</evidence>
<comment type="similarity">
    <text evidence="7">Belongs to the binding-protein-dependent transport system permease family.</text>
</comment>
<proteinExistence type="inferred from homology"/>
<evidence type="ECO:0000313" key="9">
    <source>
        <dbReference type="EMBL" id="TBW38979.1"/>
    </source>
</evidence>
<sequence length="332" mass="35037">MLGTLNRLLWTLVRGVLRAVPTLVGVVVVSFLLMQAAPGDAADVMAGESGTSTVETMAILRARFGLDQPVLTQFVGFVANLAHFSLGRSPRWDVPVADLILARLPDTLLLMGSALGFAVVLGIGLGAVMASFVNRWPDRILSVVTLLFYSVPGFWTGLMAILIFSVGLGLLPSGGSQTIAAGLTGWDRVWDVAAHLVLPAAALSTFFVAVYARLTRAAMLEVQGQDYVRTATAKGLHPIVVATRHVLRNALVPVTTVAGLHVGSLLGGAMVIETVFSWPGLGRLAFEAVMKRDFSVLLGILVVSSVVVVVVDVLVDLLHAALDPRIEGHGHG</sequence>
<feature type="transmembrane region" description="Helical" evidence="7">
    <location>
        <begin position="108"/>
        <end position="134"/>
    </location>
</feature>
<dbReference type="CDD" id="cd06261">
    <property type="entry name" value="TM_PBP2"/>
    <property type="match status" value="1"/>
</dbReference>
<keyword evidence="2 7" id="KW-0813">Transport</keyword>
<feature type="transmembrane region" description="Helical" evidence="7">
    <location>
        <begin position="192"/>
        <end position="212"/>
    </location>
</feature>
<protein>
    <submittedName>
        <fullName evidence="9">ABC transporter permease</fullName>
    </submittedName>
</protein>
<dbReference type="Pfam" id="PF19300">
    <property type="entry name" value="BPD_transp_1_N"/>
    <property type="match status" value="1"/>
</dbReference>
<dbReference type="InterPro" id="IPR000515">
    <property type="entry name" value="MetI-like"/>
</dbReference>
<dbReference type="EMBL" id="SJFN01000009">
    <property type="protein sequence ID" value="TBW38979.1"/>
    <property type="molecule type" value="Genomic_DNA"/>
</dbReference>
<dbReference type="PANTHER" id="PTHR43163">
    <property type="entry name" value="DIPEPTIDE TRANSPORT SYSTEM PERMEASE PROTEIN DPPB-RELATED"/>
    <property type="match status" value="1"/>
</dbReference>
<dbReference type="PANTHER" id="PTHR43163:SF9">
    <property type="entry name" value="ABC TRANSPORTER PERMEASE PROTEIN"/>
    <property type="match status" value="1"/>
</dbReference>
<dbReference type="Pfam" id="PF00528">
    <property type="entry name" value="BPD_transp_1"/>
    <property type="match status" value="1"/>
</dbReference>
<keyword evidence="10" id="KW-1185">Reference proteome</keyword>
<gene>
    <name evidence="9" type="ORF">EYW49_07565</name>
</gene>
<dbReference type="GO" id="GO:0005886">
    <property type="term" value="C:plasma membrane"/>
    <property type="evidence" value="ECO:0007669"/>
    <property type="project" value="UniProtKB-SubCell"/>
</dbReference>
<comment type="caution">
    <text evidence="9">The sequence shown here is derived from an EMBL/GenBank/DDBJ whole genome shotgun (WGS) entry which is preliminary data.</text>
</comment>
<dbReference type="PROSITE" id="PS50928">
    <property type="entry name" value="ABC_TM1"/>
    <property type="match status" value="1"/>
</dbReference>